<comment type="caution">
    <text evidence="6">The sequence shown here is derived from an EMBL/GenBank/DDBJ whole genome shotgun (WGS) entry which is preliminary data.</text>
</comment>
<reference evidence="6 7" key="1">
    <citation type="journal article" date="2018" name="Mol. Genet. Genomics">
        <title>The red deer Cervus elaphus genome CerEla1.0: sequencing, annotating, genes, and chromosomes.</title>
        <authorList>
            <person name="Bana N.A."/>
            <person name="Nyiri A."/>
            <person name="Nagy J."/>
            <person name="Frank K."/>
            <person name="Nagy T."/>
            <person name="Steger V."/>
            <person name="Schiller M."/>
            <person name="Lakatos P."/>
            <person name="Sugar L."/>
            <person name="Horn P."/>
            <person name="Barta E."/>
            <person name="Orosz L."/>
        </authorList>
    </citation>
    <scope>NUCLEOTIDE SEQUENCE [LARGE SCALE GENOMIC DNA]</scope>
    <source>
        <strain evidence="6">Hungarian</strain>
    </source>
</reference>
<evidence type="ECO:0000256" key="3">
    <source>
        <dbReference type="ARBA" id="ARBA00023054"/>
    </source>
</evidence>
<dbReference type="InterPro" id="IPR010754">
    <property type="entry name" value="OPA3-like"/>
</dbReference>
<evidence type="ECO:0000256" key="1">
    <source>
        <dbReference type="ARBA" id="ARBA00003027"/>
    </source>
</evidence>
<protein>
    <submittedName>
        <fullName evidence="6">OPA3</fullName>
    </submittedName>
</protein>
<dbReference type="PANTHER" id="PTHR12499:SF0">
    <property type="entry name" value="OPTIC ATROPHY 3 PROTEIN"/>
    <property type="match status" value="1"/>
</dbReference>
<feature type="chain" id="PRO_5012600589" evidence="5">
    <location>
        <begin position="20"/>
        <end position="268"/>
    </location>
</feature>
<dbReference type="Proteomes" id="UP000242450">
    <property type="component" value="Chromosome 4"/>
</dbReference>
<keyword evidence="5" id="KW-0732">Signal</keyword>
<evidence type="ECO:0000256" key="2">
    <source>
        <dbReference type="ARBA" id="ARBA00007584"/>
    </source>
</evidence>
<dbReference type="AlphaFoldDB" id="A0A212DC17"/>
<name>A0A212DC17_CEREH</name>
<proteinExistence type="inferred from homology"/>
<organism evidence="6 7">
    <name type="scientific">Cervus elaphus hippelaphus</name>
    <name type="common">European red deer</name>
    <dbReference type="NCBI Taxonomy" id="46360"/>
    <lineage>
        <taxon>Eukaryota</taxon>
        <taxon>Metazoa</taxon>
        <taxon>Chordata</taxon>
        <taxon>Craniata</taxon>
        <taxon>Vertebrata</taxon>
        <taxon>Euteleostomi</taxon>
        <taxon>Mammalia</taxon>
        <taxon>Eutheria</taxon>
        <taxon>Laurasiatheria</taxon>
        <taxon>Artiodactyla</taxon>
        <taxon>Ruminantia</taxon>
        <taxon>Pecora</taxon>
        <taxon>Cervidae</taxon>
        <taxon>Cervinae</taxon>
        <taxon>Cervus</taxon>
    </lineage>
</organism>
<keyword evidence="3" id="KW-0175">Coiled coil</keyword>
<dbReference type="OrthoDB" id="2129069at2759"/>
<feature type="region of interest" description="Disordered" evidence="4">
    <location>
        <begin position="240"/>
        <end position="268"/>
    </location>
</feature>
<evidence type="ECO:0000313" key="7">
    <source>
        <dbReference type="Proteomes" id="UP000242450"/>
    </source>
</evidence>
<feature type="signal peptide" evidence="5">
    <location>
        <begin position="1"/>
        <end position="19"/>
    </location>
</feature>
<accession>A0A212DC17</accession>
<sequence>MRRRDLLLTLALGPSLPLAAPGCHMSRRPAAPREDSFCLRPSALQRSLSLSHKYDTSDMQAIARFVKWQYFEGDVSKGAPYPPCGGVHVRSVCVFGAGDLNWMLRVHHLFANNFDPDIDLFAIQLYHWVEMRAKMRLMGFNAETIKPLNEEAAAELGAELLGEATIFVVACGCLVLEYSRQKTQQRRKEGEQLAAWDAMRDEVDHLALVLEALQAQVQAAPPPAALKELQAQMRDLRAQLCIQDLPPAPQAEPTPEDEGPPDPGLGQD</sequence>
<dbReference type="Pfam" id="PF07047">
    <property type="entry name" value="OPA3"/>
    <property type="match status" value="1"/>
</dbReference>
<dbReference type="PANTHER" id="PTHR12499">
    <property type="entry name" value="OPTIC ATROPHY 3 PROTEIN OPA3"/>
    <property type="match status" value="1"/>
</dbReference>
<evidence type="ECO:0000256" key="5">
    <source>
        <dbReference type="SAM" id="SignalP"/>
    </source>
</evidence>
<gene>
    <name evidence="6" type="ORF">Celaphus_00004620</name>
</gene>
<keyword evidence="7" id="KW-1185">Reference proteome</keyword>
<dbReference type="GO" id="GO:0019216">
    <property type="term" value="P:regulation of lipid metabolic process"/>
    <property type="evidence" value="ECO:0007669"/>
    <property type="project" value="TreeGrafter"/>
</dbReference>
<evidence type="ECO:0000256" key="4">
    <source>
        <dbReference type="SAM" id="MobiDB-lite"/>
    </source>
</evidence>
<dbReference type="GO" id="GO:0005739">
    <property type="term" value="C:mitochondrion"/>
    <property type="evidence" value="ECO:0007669"/>
    <property type="project" value="TreeGrafter"/>
</dbReference>
<comment type="similarity">
    <text evidence="2">Belongs to the OPA3 family.</text>
</comment>
<dbReference type="EMBL" id="MKHE01000004">
    <property type="protein sequence ID" value="OWK15768.1"/>
    <property type="molecule type" value="Genomic_DNA"/>
</dbReference>
<comment type="function">
    <text evidence="1">May play some role in mitochondrial processes.</text>
</comment>
<evidence type="ECO:0000313" key="6">
    <source>
        <dbReference type="EMBL" id="OWK15768.1"/>
    </source>
</evidence>